<evidence type="ECO:0000313" key="6">
    <source>
        <dbReference type="EMBL" id="QOS16601.1"/>
    </source>
</evidence>
<gene>
    <name evidence="11" type="ORF">VP10_00013</name>
    <name evidence="5" type="ORF">VP11_00013</name>
    <name evidence="8" type="ORF">VP14_00013</name>
    <name evidence="10" type="ORF">VP3_00013</name>
    <name evidence="6" type="ORF">VP406_00013</name>
    <name evidence="9" type="ORF">VP4_00013</name>
    <name evidence="12" type="ORF">VP7_00013</name>
    <name evidence="7" type="ORF">VP9_00013</name>
</gene>
<evidence type="ECO:0000313" key="12">
    <source>
        <dbReference type="EMBL" id="QOS29575.1"/>
    </source>
</evidence>
<dbReference type="EMBL" id="MT898215">
    <property type="protein sequence ID" value="QOS22463.1"/>
    <property type="molecule type" value="Genomic_DNA"/>
</dbReference>
<keyword evidence="4 10" id="KW-0012">Acyltransferase</keyword>
<name>A0A7M1WHE8_VIBPH</name>
<dbReference type="PANTHER" id="PTHR23416:SF23">
    <property type="entry name" value="ACETYLTRANSFERASE C18B11.09C-RELATED"/>
    <property type="match status" value="1"/>
</dbReference>
<evidence type="ECO:0000313" key="5">
    <source>
        <dbReference type="EMBL" id="QOS15856.1"/>
    </source>
</evidence>
<dbReference type="Gene3D" id="2.160.10.10">
    <property type="entry name" value="Hexapeptide repeat proteins"/>
    <property type="match status" value="1"/>
</dbReference>
<accession>A0A7M1WHE8</accession>
<dbReference type="EMBL" id="MT898352">
    <property type="protein sequence ID" value="QOS27577.1"/>
    <property type="molecule type" value="Genomic_DNA"/>
</dbReference>
<keyword evidence="3" id="KW-0677">Repeat</keyword>
<evidence type="ECO:0000256" key="3">
    <source>
        <dbReference type="ARBA" id="ARBA00022737"/>
    </source>
</evidence>
<evidence type="ECO:0000256" key="4">
    <source>
        <dbReference type="ARBA" id="ARBA00023315"/>
    </source>
</evidence>
<evidence type="ECO:0000313" key="7">
    <source>
        <dbReference type="EMBL" id="QOS18126.1"/>
    </source>
</evidence>
<keyword evidence="2 10" id="KW-0808">Transferase</keyword>
<dbReference type="SUPFAM" id="SSF51161">
    <property type="entry name" value="Trimeric LpxA-like enzymes"/>
    <property type="match status" value="1"/>
</dbReference>
<organism evidence="10">
    <name type="scientific">Vibrio parahaemolyticus</name>
    <dbReference type="NCBI Taxonomy" id="670"/>
    <lineage>
        <taxon>Bacteria</taxon>
        <taxon>Pseudomonadati</taxon>
        <taxon>Pseudomonadota</taxon>
        <taxon>Gammaproteobacteria</taxon>
        <taxon>Vibrionales</taxon>
        <taxon>Vibrionaceae</taxon>
        <taxon>Vibrio</taxon>
    </lineage>
</organism>
<dbReference type="EC" id="2.3.1.-" evidence="10"/>
<dbReference type="Pfam" id="PF00132">
    <property type="entry name" value="Hexapep"/>
    <property type="match status" value="1"/>
</dbReference>
<sequence>MKKIILSLFFFVNKLIFRMSGIQGFDDFQIKGILFVKNHGELLIGPRFKANSGYRFNPIGGSHTLSLVVLKNANLSIGENVGISNSAIFCSYSIRIGNDVLIGGDCKIYDTDFHSLNFNERIRGADVPRSSPVVIGDGAFIGAGSTILKGVTIGKHSVVGAGSVVSKSVPDGQVWGGNPCRYIRDI</sequence>
<dbReference type="EMBL" id="MT898056">
    <property type="protein sequence ID" value="QOS16601.1"/>
    <property type="molecule type" value="Genomic_DNA"/>
</dbReference>
<evidence type="ECO:0000313" key="9">
    <source>
        <dbReference type="EMBL" id="QOS22463.1"/>
    </source>
</evidence>
<dbReference type="EMBL" id="MT898097">
    <property type="protein sequence ID" value="QOS18126.1"/>
    <property type="molecule type" value="Genomic_DNA"/>
</dbReference>
<dbReference type="EMBL" id="MT898404">
    <property type="protein sequence ID" value="QOS29575.1"/>
    <property type="molecule type" value="Genomic_DNA"/>
</dbReference>
<dbReference type="InterPro" id="IPR001451">
    <property type="entry name" value="Hexapep"/>
</dbReference>
<evidence type="ECO:0000256" key="1">
    <source>
        <dbReference type="ARBA" id="ARBA00007274"/>
    </source>
</evidence>
<dbReference type="AlphaFoldDB" id="A0A7M1WHE8"/>
<evidence type="ECO:0000313" key="10">
    <source>
        <dbReference type="EMBL" id="QOS26385.1"/>
    </source>
</evidence>
<dbReference type="EMBL" id="MT898321">
    <property type="protein sequence ID" value="QOS26385.1"/>
    <property type="molecule type" value="Genomic_DNA"/>
</dbReference>
<dbReference type="RefSeq" id="WP_069515690.1">
    <property type="nucleotide sequence ID" value="NZ_JACENT010000006.1"/>
</dbReference>
<evidence type="ECO:0000313" key="11">
    <source>
        <dbReference type="EMBL" id="QOS27577.1"/>
    </source>
</evidence>
<dbReference type="EMBL" id="MT898035">
    <property type="protein sequence ID" value="QOS15856.1"/>
    <property type="molecule type" value="Genomic_DNA"/>
</dbReference>
<proteinExistence type="inferred from homology"/>
<dbReference type="GO" id="GO:0005829">
    <property type="term" value="C:cytosol"/>
    <property type="evidence" value="ECO:0007669"/>
    <property type="project" value="TreeGrafter"/>
</dbReference>
<dbReference type="CDD" id="cd04647">
    <property type="entry name" value="LbH_MAT_like"/>
    <property type="match status" value="1"/>
</dbReference>
<dbReference type="InterPro" id="IPR051159">
    <property type="entry name" value="Hexapeptide_acetyltransf"/>
</dbReference>
<dbReference type="InterPro" id="IPR018357">
    <property type="entry name" value="Hexapep_transf_CS"/>
</dbReference>
<protein>
    <submittedName>
        <fullName evidence="10">Putative acetyltransferase</fullName>
        <ecNumber evidence="10">2.3.1.-</ecNumber>
    </submittedName>
</protein>
<dbReference type="PANTHER" id="PTHR23416">
    <property type="entry name" value="SIALIC ACID SYNTHASE-RELATED"/>
    <property type="match status" value="1"/>
</dbReference>
<dbReference type="EMBL" id="MT898207">
    <property type="protein sequence ID" value="QOS22172.1"/>
    <property type="molecule type" value="Genomic_DNA"/>
</dbReference>
<reference evidence="10" key="1">
    <citation type="submission" date="2020-08" db="EMBL/GenBank/DDBJ databases">
        <title>Genetic structure, function and evolution of capsule biosynthesis loci in Vibrio parahaemolyticus.</title>
        <authorList>
            <person name="Li L."/>
            <person name="Bian S."/>
        </authorList>
    </citation>
    <scope>NUCLEOTIDE SEQUENCE</scope>
    <source>
        <strain evidence="11">VP10</strain>
        <strain evidence="5">VP11</strain>
        <strain evidence="8">VP14</strain>
        <strain evidence="10">VP3</strain>
        <strain evidence="9">VP4</strain>
        <strain evidence="6">VP406</strain>
        <strain evidence="12">VP7</strain>
        <strain evidence="7">VP9</strain>
    </source>
</reference>
<dbReference type="InterPro" id="IPR011004">
    <property type="entry name" value="Trimer_LpxA-like_sf"/>
</dbReference>
<evidence type="ECO:0000256" key="2">
    <source>
        <dbReference type="ARBA" id="ARBA00022679"/>
    </source>
</evidence>
<dbReference type="GO" id="GO:0008374">
    <property type="term" value="F:O-acyltransferase activity"/>
    <property type="evidence" value="ECO:0007669"/>
    <property type="project" value="TreeGrafter"/>
</dbReference>
<evidence type="ECO:0000313" key="8">
    <source>
        <dbReference type="EMBL" id="QOS22172.1"/>
    </source>
</evidence>
<comment type="similarity">
    <text evidence="1">Belongs to the transferase hexapeptide repeat family.</text>
</comment>
<dbReference type="PROSITE" id="PS00101">
    <property type="entry name" value="HEXAPEP_TRANSFERASES"/>
    <property type="match status" value="1"/>
</dbReference>